<dbReference type="GO" id="GO:0005886">
    <property type="term" value="C:plasma membrane"/>
    <property type="evidence" value="ECO:0007669"/>
    <property type="project" value="UniProtKB-SubCell"/>
</dbReference>
<comment type="subcellular location">
    <subcellularLocation>
        <location evidence="1">Cell membrane</location>
        <topology evidence="1">Single-pass membrane protein</topology>
    </subcellularLocation>
    <subcellularLocation>
        <location evidence="2">Nucleus speckle</location>
    </subcellularLocation>
</comment>
<keyword evidence="13 21" id="KW-0694">RNA-binding</keyword>
<keyword evidence="4" id="KW-1003">Cell membrane</keyword>
<dbReference type="InterPro" id="IPR042355">
    <property type="entry name" value="IGFLR1"/>
</dbReference>
<dbReference type="SMART" id="SM00360">
    <property type="entry name" value="RRM"/>
    <property type="match status" value="1"/>
</dbReference>
<protein>
    <recommendedName>
        <fullName evidence="19">IGF-like family receptor 1</fullName>
    </recommendedName>
    <alternativeName>
        <fullName evidence="20">Transmembrane protein 149</fullName>
    </alternativeName>
</protein>
<keyword evidence="8" id="KW-0747">Spliceosome</keyword>
<evidence type="ECO:0000256" key="4">
    <source>
        <dbReference type="ARBA" id="ARBA00022475"/>
    </source>
</evidence>
<evidence type="ECO:0000256" key="12">
    <source>
        <dbReference type="ARBA" id="ARBA00022833"/>
    </source>
</evidence>
<evidence type="ECO:0000313" key="27">
    <source>
        <dbReference type="EMBL" id="KAG5200686.1"/>
    </source>
</evidence>
<dbReference type="PANTHER" id="PTHR14657">
    <property type="entry name" value="IGF-LIKE FAMILY RECEPTOR 1"/>
    <property type="match status" value="1"/>
</dbReference>
<dbReference type="SMART" id="SM00361">
    <property type="entry name" value="RRM_1"/>
    <property type="match status" value="1"/>
</dbReference>
<keyword evidence="12 22" id="KW-0862">Zinc</keyword>
<evidence type="ECO:0000256" key="15">
    <source>
        <dbReference type="ARBA" id="ARBA00023136"/>
    </source>
</evidence>
<evidence type="ECO:0000256" key="10">
    <source>
        <dbReference type="ARBA" id="ARBA00022737"/>
    </source>
</evidence>
<feature type="zinc finger region" description="C3H1-type" evidence="22">
    <location>
        <begin position="12"/>
        <end position="40"/>
    </location>
</feature>
<feature type="region of interest" description="Disordered" evidence="23">
    <location>
        <begin position="312"/>
        <end position="358"/>
    </location>
</feature>
<evidence type="ECO:0000256" key="3">
    <source>
        <dbReference type="ARBA" id="ARBA00010269"/>
    </source>
</evidence>
<dbReference type="PANTHER" id="PTHR14657:SF2">
    <property type="entry name" value="IGF-LIKE FAMILY RECEPTOR 1"/>
    <property type="match status" value="1"/>
</dbReference>
<dbReference type="GO" id="GO:0016607">
    <property type="term" value="C:nuclear speck"/>
    <property type="evidence" value="ECO:0007669"/>
    <property type="project" value="UniProtKB-SubCell"/>
</dbReference>
<dbReference type="InterPro" id="IPR009145">
    <property type="entry name" value="U2AF_small"/>
</dbReference>
<evidence type="ECO:0000313" key="28">
    <source>
        <dbReference type="Proteomes" id="UP000664991"/>
    </source>
</evidence>
<dbReference type="Gene3D" id="1.10.533.10">
    <property type="entry name" value="Death Domain, Fas"/>
    <property type="match status" value="1"/>
</dbReference>
<dbReference type="FunFam" id="1.10.533.10:FF:000079">
    <property type="entry name" value="IGF like family receptor 1"/>
    <property type="match status" value="1"/>
</dbReference>
<dbReference type="GO" id="GO:0008270">
    <property type="term" value="F:zinc ion binding"/>
    <property type="evidence" value="ECO:0007669"/>
    <property type="project" value="UniProtKB-KW"/>
</dbReference>
<evidence type="ECO:0000256" key="17">
    <source>
        <dbReference type="ARBA" id="ARBA00023187"/>
    </source>
</evidence>
<evidence type="ECO:0000256" key="6">
    <source>
        <dbReference type="ARBA" id="ARBA00022692"/>
    </source>
</evidence>
<dbReference type="Gene3D" id="3.30.70.330">
    <property type="match status" value="1"/>
</dbReference>
<evidence type="ECO:0000259" key="26">
    <source>
        <dbReference type="PROSITE" id="PS50103"/>
    </source>
</evidence>
<dbReference type="InterPro" id="IPR035979">
    <property type="entry name" value="RBD_domain_sf"/>
</dbReference>
<dbReference type="FunFam" id="3.30.70.330:FF:000055">
    <property type="entry name" value="Splicing factor U2AF 35 kDa subunit"/>
    <property type="match status" value="1"/>
</dbReference>
<keyword evidence="9" id="KW-0732">Signal</keyword>
<comment type="caution">
    <text evidence="27">The sequence shown here is derived from an EMBL/GenBank/DDBJ whole genome shotgun (WGS) entry which is preliminary data.</text>
</comment>
<feature type="transmembrane region" description="Helical" evidence="24">
    <location>
        <begin position="374"/>
        <end position="395"/>
    </location>
</feature>
<keyword evidence="6 24" id="KW-0812">Transmembrane</keyword>
<dbReference type="InterPro" id="IPR000571">
    <property type="entry name" value="Znf_CCCH"/>
</dbReference>
<dbReference type="InterPro" id="IPR012677">
    <property type="entry name" value="Nucleotide-bd_a/b_plait_sf"/>
</dbReference>
<dbReference type="PROSITE" id="PS50102">
    <property type="entry name" value="RRM"/>
    <property type="match status" value="1"/>
</dbReference>
<evidence type="ECO:0000256" key="8">
    <source>
        <dbReference type="ARBA" id="ARBA00022728"/>
    </source>
</evidence>
<feature type="domain" description="C3H1-type" evidence="26">
    <location>
        <begin position="12"/>
        <end position="40"/>
    </location>
</feature>
<keyword evidence="15 24" id="KW-0472">Membrane</keyword>
<proteinExistence type="inferred from homology"/>
<dbReference type="PRINTS" id="PR01848">
    <property type="entry name" value="U2AUXFACTOR"/>
</dbReference>
<evidence type="ECO:0000256" key="21">
    <source>
        <dbReference type="PROSITE-ProRule" id="PRU00176"/>
    </source>
</evidence>
<dbReference type="SUPFAM" id="SSF54928">
    <property type="entry name" value="RNA-binding domain, RBD"/>
    <property type="match status" value="1"/>
</dbReference>
<comment type="similarity">
    <text evidence="3">Belongs to the splicing factor SR family.</text>
</comment>
<sequence length="570" mass="62803">MAEYLASIFGTEKDKVNCSFYFKIGACRHGDRCSRLHNKPTFSQTIVLLNLYRNPQNTAQTADGSHCHVSDVEVQEHYDNFFEEVFTELQEKYGEIEEMNVCDNLGDHLVGNVYVKFRREEDAERAVVELNNRWFNGQAVHAELSPVTDFRESCCRQYEMGECTRGGFCNFMHLRPISRDLRRQLYGRGPRRRSAVAGSRVVRGPQIAGSARMGPLRLLRTAVLLLAQAAPWEASQHCGRLEYWNPDNRCCGSCLQRFGPPPCSDLEFSENCGLDDAGNHVMHPFQECPPGQCNSNSAELCSLCGGGATAPIPSGSRGGTGRPCREKPVPNKEPCPLTPGKSSILSSQEPSSSAIPSVSWTSEHKAPQQAWPSLSFALFLVLVLLVTSAIILLALQRHHRRLNQGKAVQHLYPSLVCSDLDTHTRFLHSSSPASLETSEARDIWKEVSLSPLLGREMPSLESQPLSRLLDELEVLEELILLLDPEPGPGGRMACGTTRHLAARYGLPAAWSTFAYSLRPSRSPLRALIEMVVAREPSASLGQLGTHLAQIGRADALQVLSKLGSSGACLA</sequence>
<dbReference type="EMBL" id="JAEMGP010000014">
    <property type="protein sequence ID" value="KAG5200686.1"/>
    <property type="molecule type" value="Genomic_DNA"/>
</dbReference>
<keyword evidence="7 22" id="KW-0479">Metal-binding</keyword>
<dbReference type="GO" id="GO:0005681">
    <property type="term" value="C:spliceosomal complex"/>
    <property type="evidence" value="ECO:0007669"/>
    <property type="project" value="UniProtKB-KW"/>
</dbReference>
<evidence type="ECO:0000256" key="23">
    <source>
        <dbReference type="SAM" id="MobiDB-lite"/>
    </source>
</evidence>
<evidence type="ECO:0000256" key="20">
    <source>
        <dbReference type="ARBA" id="ARBA00079991"/>
    </source>
</evidence>
<evidence type="ECO:0000256" key="16">
    <source>
        <dbReference type="ARBA" id="ARBA00023170"/>
    </source>
</evidence>
<dbReference type="AlphaFoldDB" id="A0A835ZV28"/>
<feature type="compositionally biased region" description="Low complexity" evidence="23">
    <location>
        <begin position="342"/>
        <end position="358"/>
    </location>
</feature>
<dbReference type="GO" id="GO:0089701">
    <property type="term" value="C:U2AF complex"/>
    <property type="evidence" value="ECO:0007669"/>
    <property type="project" value="InterPro"/>
</dbReference>
<evidence type="ECO:0000256" key="13">
    <source>
        <dbReference type="ARBA" id="ARBA00022884"/>
    </source>
</evidence>
<evidence type="ECO:0000256" key="11">
    <source>
        <dbReference type="ARBA" id="ARBA00022771"/>
    </source>
</evidence>
<evidence type="ECO:0000256" key="24">
    <source>
        <dbReference type="SAM" id="Phobius"/>
    </source>
</evidence>
<evidence type="ECO:0000256" key="2">
    <source>
        <dbReference type="ARBA" id="ARBA00004324"/>
    </source>
</evidence>
<dbReference type="CDD" id="cd12538">
    <property type="entry name" value="RRM_U2AF35"/>
    <property type="match status" value="1"/>
</dbReference>
<evidence type="ECO:0000256" key="7">
    <source>
        <dbReference type="ARBA" id="ARBA00022723"/>
    </source>
</evidence>
<dbReference type="Pfam" id="PF00076">
    <property type="entry name" value="RRM_1"/>
    <property type="match status" value="1"/>
</dbReference>
<dbReference type="Proteomes" id="UP000664991">
    <property type="component" value="Chromosome 14"/>
</dbReference>
<keyword evidence="14 24" id="KW-1133">Transmembrane helix</keyword>
<organism evidence="27 28">
    <name type="scientific">Ovis aries</name>
    <name type="common">Sheep</name>
    <dbReference type="NCBI Taxonomy" id="9940"/>
    <lineage>
        <taxon>Eukaryota</taxon>
        <taxon>Metazoa</taxon>
        <taxon>Chordata</taxon>
        <taxon>Craniata</taxon>
        <taxon>Vertebrata</taxon>
        <taxon>Euteleostomi</taxon>
        <taxon>Mammalia</taxon>
        <taxon>Eutheria</taxon>
        <taxon>Laurasiatheria</taxon>
        <taxon>Artiodactyla</taxon>
        <taxon>Ruminantia</taxon>
        <taxon>Pecora</taxon>
        <taxon>Bovidae</taxon>
        <taxon>Caprinae</taxon>
        <taxon>Ovis</taxon>
    </lineage>
</organism>
<dbReference type="SUPFAM" id="SSF47986">
    <property type="entry name" value="DEATH domain"/>
    <property type="match status" value="1"/>
</dbReference>
<feature type="domain" description="RRM" evidence="25">
    <location>
        <begin position="65"/>
        <end position="147"/>
    </location>
</feature>
<dbReference type="InterPro" id="IPR000504">
    <property type="entry name" value="RRM_dom"/>
</dbReference>
<dbReference type="SMART" id="SM00356">
    <property type="entry name" value="ZnF_C3H1"/>
    <property type="match status" value="2"/>
</dbReference>
<evidence type="ECO:0000256" key="18">
    <source>
        <dbReference type="ARBA" id="ARBA00023242"/>
    </source>
</evidence>
<reference evidence="27 28" key="1">
    <citation type="submission" date="2020-12" db="EMBL/GenBank/DDBJ databases">
        <title>De novo assembly of Tibetan sheep genome.</title>
        <authorList>
            <person name="Li X."/>
        </authorList>
    </citation>
    <scope>NUCLEOTIDE SEQUENCE [LARGE SCALE GENOMIC DNA]</scope>
    <source>
        <tissue evidence="27">Heart</tissue>
    </source>
</reference>
<keyword evidence="16" id="KW-0675">Receptor</keyword>
<dbReference type="GO" id="GO:0003723">
    <property type="term" value="F:RNA binding"/>
    <property type="evidence" value="ECO:0007669"/>
    <property type="project" value="UniProtKB-UniRule"/>
</dbReference>
<feature type="zinc finger region" description="C3H1-type" evidence="22">
    <location>
        <begin position="149"/>
        <end position="176"/>
    </location>
</feature>
<gene>
    <name evidence="27" type="ORF">JEQ12_005220</name>
</gene>
<dbReference type="Pfam" id="PF00642">
    <property type="entry name" value="zf-CCCH"/>
    <property type="match status" value="2"/>
</dbReference>
<evidence type="ECO:0000256" key="9">
    <source>
        <dbReference type="ARBA" id="ARBA00022729"/>
    </source>
</evidence>
<dbReference type="InterPro" id="IPR011029">
    <property type="entry name" value="DEATH-like_dom_sf"/>
</dbReference>
<keyword evidence="18" id="KW-0539">Nucleus</keyword>
<dbReference type="GO" id="GO:0000398">
    <property type="term" value="P:mRNA splicing, via spliceosome"/>
    <property type="evidence" value="ECO:0007669"/>
    <property type="project" value="InterPro"/>
</dbReference>
<evidence type="ECO:0000256" key="1">
    <source>
        <dbReference type="ARBA" id="ARBA00004162"/>
    </source>
</evidence>
<evidence type="ECO:0000256" key="22">
    <source>
        <dbReference type="PROSITE-ProRule" id="PRU00723"/>
    </source>
</evidence>
<keyword evidence="17" id="KW-0508">mRNA splicing</keyword>
<keyword evidence="11 22" id="KW-0863">Zinc-finger</keyword>
<name>A0A835ZV28_SHEEP</name>
<keyword evidence="10" id="KW-0677">Repeat</keyword>
<accession>A0A835ZV28</accession>
<evidence type="ECO:0000256" key="5">
    <source>
        <dbReference type="ARBA" id="ARBA00022664"/>
    </source>
</evidence>
<dbReference type="PROSITE" id="PS50103">
    <property type="entry name" value="ZF_C3H1"/>
    <property type="match status" value="2"/>
</dbReference>
<evidence type="ECO:0000256" key="19">
    <source>
        <dbReference type="ARBA" id="ARBA00074274"/>
    </source>
</evidence>
<dbReference type="InterPro" id="IPR003954">
    <property type="entry name" value="RRM_euk-type"/>
</dbReference>
<evidence type="ECO:0000259" key="25">
    <source>
        <dbReference type="PROSITE" id="PS50102"/>
    </source>
</evidence>
<feature type="domain" description="C3H1-type" evidence="26">
    <location>
        <begin position="149"/>
        <end position="176"/>
    </location>
</feature>
<keyword evidence="5" id="KW-0507">mRNA processing</keyword>
<evidence type="ECO:0000256" key="14">
    <source>
        <dbReference type="ARBA" id="ARBA00022989"/>
    </source>
</evidence>